<dbReference type="EMBL" id="LGRX02027571">
    <property type="protein sequence ID" value="KAK3249181.1"/>
    <property type="molecule type" value="Genomic_DNA"/>
</dbReference>
<name>A0AAE0C692_9CHLO</name>
<evidence type="ECO:0000256" key="1">
    <source>
        <dbReference type="SAM" id="MobiDB-lite"/>
    </source>
</evidence>
<evidence type="ECO:0000313" key="3">
    <source>
        <dbReference type="Proteomes" id="UP001190700"/>
    </source>
</evidence>
<comment type="caution">
    <text evidence="2">The sequence shown here is derived from an EMBL/GenBank/DDBJ whole genome shotgun (WGS) entry which is preliminary data.</text>
</comment>
<evidence type="ECO:0000313" key="2">
    <source>
        <dbReference type="EMBL" id="KAK3249181.1"/>
    </source>
</evidence>
<proteinExistence type="predicted"/>
<sequence>MHVDALGGQLLNHAPLALKRIMQHQKRTARRCPQCNRFFEHPGGNWDEEPIPEDLQQGVHDRLAFKLAPNKRKLCELFANGEPCFLEDLERTVQRLLPQVLQLPENVIIQHITRVHQETRKRVIMNQACLFETVILSGFENVFFVHDMVDEVKVVERLKNRWTKDIKKRAERCEDVHAAFKATYPAAGAAVGEPREPRARRTTRTKKSMAEPSPHMIHVLQAGRKALIARTHLTPAMRKKQRMTELTAAGVEELEEWSHDAFGEEYAAVQEDGGGTERELVVMVGKECFEHDTPLEWRALGHPEVMRCHCIGVDEDYDDQPARAAMDYSIFHSDFSVEAFDFDTLVAMKFVRLSDLSITEDYHTTEDFC</sequence>
<keyword evidence="3" id="KW-1185">Reference proteome</keyword>
<dbReference type="Proteomes" id="UP001190700">
    <property type="component" value="Unassembled WGS sequence"/>
</dbReference>
<dbReference type="AlphaFoldDB" id="A0AAE0C692"/>
<organism evidence="2 3">
    <name type="scientific">Cymbomonas tetramitiformis</name>
    <dbReference type="NCBI Taxonomy" id="36881"/>
    <lineage>
        <taxon>Eukaryota</taxon>
        <taxon>Viridiplantae</taxon>
        <taxon>Chlorophyta</taxon>
        <taxon>Pyramimonadophyceae</taxon>
        <taxon>Pyramimonadales</taxon>
        <taxon>Pyramimonadaceae</taxon>
        <taxon>Cymbomonas</taxon>
    </lineage>
</organism>
<accession>A0AAE0C692</accession>
<feature type="region of interest" description="Disordered" evidence="1">
    <location>
        <begin position="188"/>
        <end position="212"/>
    </location>
</feature>
<protein>
    <submittedName>
        <fullName evidence="2">Uncharacterized protein</fullName>
    </submittedName>
</protein>
<gene>
    <name evidence="2" type="ORF">CYMTET_41385</name>
</gene>
<reference evidence="2 3" key="1">
    <citation type="journal article" date="2015" name="Genome Biol. Evol.">
        <title>Comparative Genomics of a Bacterivorous Green Alga Reveals Evolutionary Causalities and Consequences of Phago-Mixotrophic Mode of Nutrition.</title>
        <authorList>
            <person name="Burns J.A."/>
            <person name="Paasch A."/>
            <person name="Narechania A."/>
            <person name="Kim E."/>
        </authorList>
    </citation>
    <scope>NUCLEOTIDE SEQUENCE [LARGE SCALE GENOMIC DNA]</scope>
    <source>
        <strain evidence="2 3">PLY_AMNH</strain>
    </source>
</reference>